<sequence length="78" mass="9224">NKLVEVEARWRTFNTETLNIPPFQPKLMINHYKKMWISIFKLGSLILQTRVPDMDDKNECQMGQKFQSSYVVAPSRVH</sequence>
<evidence type="ECO:0000313" key="1">
    <source>
        <dbReference type="EMBL" id="KNZ63648.1"/>
    </source>
</evidence>
<feature type="non-terminal residue" evidence="1">
    <location>
        <position position="1"/>
    </location>
</feature>
<reference evidence="1 2" key="1">
    <citation type="submission" date="2015-08" db="EMBL/GenBank/DDBJ databases">
        <title>Next Generation Sequencing and Analysis of the Genome of Puccinia sorghi L Schw, the Causal Agent of Maize Common Rust.</title>
        <authorList>
            <person name="Rochi L."/>
            <person name="Burguener G."/>
            <person name="Darino M."/>
            <person name="Turjanski A."/>
            <person name="Kreff E."/>
            <person name="Dieguez M.J."/>
            <person name="Sacco F."/>
        </authorList>
    </citation>
    <scope>NUCLEOTIDE SEQUENCE [LARGE SCALE GENOMIC DNA]</scope>
    <source>
        <strain evidence="1 2">RO10H11247</strain>
    </source>
</reference>
<dbReference type="OrthoDB" id="2791548at2759"/>
<dbReference type="AlphaFoldDB" id="A0A0L6VSF7"/>
<gene>
    <name evidence="1" type="ORF">VP01_11185g1</name>
</gene>
<name>A0A0L6VSF7_9BASI</name>
<comment type="caution">
    <text evidence="1">The sequence shown here is derived from an EMBL/GenBank/DDBJ whole genome shotgun (WGS) entry which is preliminary data.</text>
</comment>
<dbReference type="EMBL" id="LAVV01001316">
    <property type="protein sequence ID" value="KNZ63648.1"/>
    <property type="molecule type" value="Genomic_DNA"/>
</dbReference>
<protein>
    <submittedName>
        <fullName evidence="1">Uncharacterized protein</fullName>
    </submittedName>
</protein>
<proteinExistence type="predicted"/>
<evidence type="ECO:0000313" key="2">
    <source>
        <dbReference type="Proteomes" id="UP000037035"/>
    </source>
</evidence>
<dbReference type="VEuPathDB" id="FungiDB:VP01_11185g1"/>
<dbReference type="Proteomes" id="UP000037035">
    <property type="component" value="Unassembled WGS sequence"/>
</dbReference>
<accession>A0A0L6VSF7</accession>
<organism evidence="1 2">
    <name type="scientific">Puccinia sorghi</name>
    <dbReference type="NCBI Taxonomy" id="27349"/>
    <lineage>
        <taxon>Eukaryota</taxon>
        <taxon>Fungi</taxon>
        <taxon>Dikarya</taxon>
        <taxon>Basidiomycota</taxon>
        <taxon>Pucciniomycotina</taxon>
        <taxon>Pucciniomycetes</taxon>
        <taxon>Pucciniales</taxon>
        <taxon>Pucciniaceae</taxon>
        <taxon>Puccinia</taxon>
    </lineage>
</organism>
<keyword evidence="2" id="KW-1185">Reference proteome</keyword>